<sequence>MSEVYVILFMKEARNPSVTRIVHATQKVRYSVALNARDEHQPQLCHYSYFAEEKASQNAKYRYPQALAKHS</sequence>
<dbReference type="Proteomes" id="UP000322530">
    <property type="component" value="Unassembled WGS sequence"/>
</dbReference>
<comment type="caution">
    <text evidence="1">The sequence shown here is derived from an EMBL/GenBank/DDBJ whole genome shotgun (WGS) entry which is preliminary data.</text>
</comment>
<evidence type="ECO:0000313" key="2">
    <source>
        <dbReference type="Proteomes" id="UP000322530"/>
    </source>
</evidence>
<accession>A0A5A5T6L7</accession>
<reference evidence="1 2" key="1">
    <citation type="submission" date="2019-01" db="EMBL/GenBank/DDBJ databases">
        <title>Draft genome sequence of Dictyobacter sp. Uno17.</title>
        <authorList>
            <person name="Wang C.M."/>
            <person name="Zheng Y."/>
            <person name="Sakai Y."/>
            <person name="Abe K."/>
            <person name="Yokota A."/>
            <person name="Yabe S."/>
        </authorList>
    </citation>
    <scope>NUCLEOTIDE SEQUENCE [LARGE SCALE GENOMIC DNA]</scope>
    <source>
        <strain evidence="1 2">Uno17</strain>
    </source>
</reference>
<protein>
    <submittedName>
        <fullName evidence="1">Uncharacterized protein</fullName>
    </submittedName>
</protein>
<keyword evidence="2" id="KW-1185">Reference proteome</keyword>
<proteinExistence type="predicted"/>
<name>A0A5A5T6L7_9CHLR</name>
<evidence type="ECO:0000313" key="1">
    <source>
        <dbReference type="EMBL" id="GCF07111.1"/>
    </source>
</evidence>
<dbReference type="AlphaFoldDB" id="A0A5A5T6L7"/>
<gene>
    <name evidence="1" type="ORF">KDI_06750</name>
</gene>
<dbReference type="EMBL" id="BIXY01000006">
    <property type="protein sequence ID" value="GCF07111.1"/>
    <property type="molecule type" value="Genomic_DNA"/>
</dbReference>
<organism evidence="1 2">
    <name type="scientific">Dictyobacter arantiisoli</name>
    <dbReference type="NCBI Taxonomy" id="2014874"/>
    <lineage>
        <taxon>Bacteria</taxon>
        <taxon>Bacillati</taxon>
        <taxon>Chloroflexota</taxon>
        <taxon>Ktedonobacteria</taxon>
        <taxon>Ktedonobacterales</taxon>
        <taxon>Dictyobacteraceae</taxon>
        <taxon>Dictyobacter</taxon>
    </lineage>
</organism>